<dbReference type="EMBL" id="WJBU01000027">
    <property type="protein sequence ID" value="MRD49579.1"/>
    <property type="molecule type" value="Genomic_DNA"/>
</dbReference>
<gene>
    <name evidence="5" type="ORF">GHT07_20090</name>
</gene>
<organism evidence="5 6">
    <name type="scientific">Caenimonas koreensis DSM 17982</name>
    <dbReference type="NCBI Taxonomy" id="1121255"/>
    <lineage>
        <taxon>Bacteria</taxon>
        <taxon>Pseudomonadati</taxon>
        <taxon>Pseudomonadota</taxon>
        <taxon>Betaproteobacteria</taxon>
        <taxon>Burkholderiales</taxon>
        <taxon>Comamonadaceae</taxon>
        <taxon>Caenimonas</taxon>
    </lineage>
</organism>
<dbReference type="GO" id="GO:0003700">
    <property type="term" value="F:DNA-binding transcription factor activity"/>
    <property type="evidence" value="ECO:0007669"/>
    <property type="project" value="InterPro"/>
</dbReference>
<evidence type="ECO:0000256" key="1">
    <source>
        <dbReference type="ARBA" id="ARBA00023015"/>
    </source>
</evidence>
<protein>
    <submittedName>
        <fullName evidence="5">MarR family transcriptional regulator</fullName>
    </submittedName>
</protein>
<dbReference type="PROSITE" id="PS50995">
    <property type="entry name" value="HTH_MARR_2"/>
    <property type="match status" value="1"/>
</dbReference>
<dbReference type="GO" id="GO:0003677">
    <property type="term" value="F:DNA binding"/>
    <property type="evidence" value="ECO:0007669"/>
    <property type="project" value="UniProtKB-KW"/>
</dbReference>
<dbReference type="OrthoDB" id="8654642at2"/>
<dbReference type="InterPro" id="IPR000835">
    <property type="entry name" value="HTH_MarR-typ"/>
</dbReference>
<dbReference type="Proteomes" id="UP000487350">
    <property type="component" value="Unassembled WGS sequence"/>
</dbReference>
<dbReference type="PANTHER" id="PTHR35790:SF4">
    <property type="entry name" value="HTH-TYPE TRANSCRIPTIONAL REGULATOR PCHR"/>
    <property type="match status" value="1"/>
</dbReference>
<dbReference type="InterPro" id="IPR052067">
    <property type="entry name" value="Metal_resp_HTH_trans_reg"/>
</dbReference>
<keyword evidence="3" id="KW-0804">Transcription</keyword>
<evidence type="ECO:0000313" key="6">
    <source>
        <dbReference type="Proteomes" id="UP000487350"/>
    </source>
</evidence>
<dbReference type="SUPFAM" id="SSF46785">
    <property type="entry name" value="Winged helix' DNA-binding domain"/>
    <property type="match status" value="1"/>
</dbReference>
<sequence>MSIPPSRPAPVGAQGKPTLKDPQEIEDFLLYRLFRITHVGLRGTDDMYKRELGISRREWRILAYLARTPDASLKALAADAGIDVVVASRTVADMHSRGLVDKRRSPGNKRLVCLRLSDDGVQIHGKAKLMAAAYNRELAECLTHDEASFLFELLTKLERQAALLTRDR</sequence>
<dbReference type="InterPro" id="IPR036390">
    <property type="entry name" value="WH_DNA-bd_sf"/>
</dbReference>
<accession>A0A844BD12</accession>
<keyword evidence="1" id="KW-0805">Transcription regulation</keyword>
<dbReference type="RefSeq" id="WP_153586877.1">
    <property type="nucleotide sequence ID" value="NZ_WJBU01000027.1"/>
</dbReference>
<keyword evidence="2" id="KW-0238">DNA-binding</keyword>
<dbReference type="Gene3D" id="1.10.10.10">
    <property type="entry name" value="Winged helix-like DNA-binding domain superfamily/Winged helix DNA-binding domain"/>
    <property type="match status" value="1"/>
</dbReference>
<dbReference type="SMART" id="SM00347">
    <property type="entry name" value="HTH_MARR"/>
    <property type="match status" value="1"/>
</dbReference>
<evidence type="ECO:0000259" key="4">
    <source>
        <dbReference type="PROSITE" id="PS50995"/>
    </source>
</evidence>
<comment type="caution">
    <text evidence="5">The sequence shown here is derived from an EMBL/GenBank/DDBJ whole genome shotgun (WGS) entry which is preliminary data.</text>
</comment>
<dbReference type="Pfam" id="PF12802">
    <property type="entry name" value="MarR_2"/>
    <property type="match status" value="1"/>
</dbReference>
<dbReference type="AlphaFoldDB" id="A0A844BD12"/>
<evidence type="ECO:0000256" key="3">
    <source>
        <dbReference type="ARBA" id="ARBA00023163"/>
    </source>
</evidence>
<name>A0A844BD12_9BURK</name>
<evidence type="ECO:0000256" key="2">
    <source>
        <dbReference type="ARBA" id="ARBA00023125"/>
    </source>
</evidence>
<dbReference type="PRINTS" id="PR00598">
    <property type="entry name" value="HTHMARR"/>
</dbReference>
<feature type="domain" description="HTH marR-type" evidence="4">
    <location>
        <begin position="26"/>
        <end position="159"/>
    </location>
</feature>
<dbReference type="InterPro" id="IPR036388">
    <property type="entry name" value="WH-like_DNA-bd_sf"/>
</dbReference>
<reference evidence="5 6" key="1">
    <citation type="submission" date="2019-11" db="EMBL/GenBank/DDBJ databases">
        <title>Caenimonas koreensis gen. nov., sp. nov., isolated from activated sludge.</title>
        <authorList>
            <person name="Seung H.R."/>
        </authorList>
    </citation>
    <scope>NUCLEOTIDE SEQUENCE [LARGE SCALE GENOMIC DNA]</scope>
    <source>
        <strain evidence="5 6">EMB320</strain>
    </source>
</reference>
<keyword evidence="6" id="KW-1185">Reference proteome</keyword>
<dbReference type="PANTHER" id="PTHR35790">
    <property type="entry name" value="HTH-TYPE TRANSCRIPTIONAL REGULATOR PCHR"/>
    <property type="match status" value="1"/>
</dbReference>
<proteinExistence type="predicted"/>
<evidence type="ECO:0000313" key="5">
    <source>
        <dbReference type="EMBL" id="MRD49579.1"/>
    </source>
</evidence>